<keyword evidence="2" id="KW-1185">Reference proteome</keyword>
<dbReference type="EMBL" id="JARKIB010000045">
    <property type="protein sequence ID" value="KAJ7757053.1"/>
    <property type="molecule type" value="Genomic_DNA"/>
</dbReference>
<proteinExistence type="predicted"/>
<sequence length="543" mass="59640">MFALSPVLNRWIHPQGSHGALQSSNRALSAQVFSSTKSNKLVDQEDVAAEQPMDLPSEIWTLIFREASLRRRDLYAVLMSCRFFNQLVIPVLLYNFSGTSPSGLAAGEVDMTSDMVSMLNLATHLPFIGRLALTFDIHGDSKAPRELLALKTLISRASSLVDLRLNFLGDLLSAYKSDLTPLAPQRAMTESFCSLLSAIPHNADDPVVFVSTEVFTSRASDIRGWQLDKYMFTDGRTGGGLFGLLSGMQAYIRPQPKNPLRNKTSVKQHNGLHAAAFPFISISSVHIQRLPGPFSAEHSSWTLVHLNAGSSHWPNALNLSAPLVGDEWAAILPLLAFPKLPLIRMDPPRGDGIPNVPAPVLDAFLGRHPLISRMYYYPDPRTLHDAPPFPHNSLPRMRNITTTARGALHLFHSPEDAFPNLFIVCINGANDPGLITDALRLLARHGGSNKLILEVSSGSWMNKPSAAEAAVMSTLHHVDTVILSGFTDFVEGDAILAWIRLFPALRRVGLQSCLHTDLGLEGQKDFPRRAREVLPQSIELISS</sequence>
<organism evidence="1 2">
    <name type="scientific">Mycena metata</name>
    <dbReference type="NCBI Taxonomy" id="1033252"/>
    <lineage>
        <taxon>Eukaryota</taxon>
        <taxon>Fungi</taxon>
        <taxon>Dikarya</taxon>
        <taxon>Basidiomycota</taxon>
        <taxon>Agaricomycotina</taxon>
        <taxon>Agaricomycetes</taxon>
        <taxon>Agaricomycetidae</taxon>
        <taxon>Agaricales</taxon>
        <taxon>Marasmiineae</taxon>
        <taxon>Mycenaceae</taxon>
        <taxon>Mycena</taxon>
    </lineage>
</organism>
<evidence type="ECO:0000313" key="2">
    <source>
        <dbReference type="Proteomes" id="UP001215598"/>
    </source>
</evidence>
<comment type="caution">
    <text evidence="1">The sequence shown here is derived from an EMBL/GenBank/DDBJ whole genome shotgun (WGS) entry which is preliminary data.</text>
</comment>
<dbReference type="Proteomes" id="UP001215598">
    <property type="component" value="Unassembled WGS sequence"/>
</dbReference>
<protein>
    <recommendedName>
        <fullName evidence="3">F-box domain-containing protein</fullName>
    </recommendedName>
</protein>
<evidence type="ECO:0008006" key="3">
    <source>
        <dbReference type="Google" id="ProtNLM"/>
    </source>
</evidence>
<accession>A0AAD7NF05</accession>
<reference evidence="1" key="1">
    <citation type="submission" date="2023-03" db="EMBL/GenBank/DDBJ databases">
        <title>Massive genome expansion in bonnet fungi (Mycena s.s.) driven by repeated elements and novel gene families across ecological guilds.</title>
        <authorList>
            <consortium name="Lawrence Berkeley National Laboratory"/>
            <person name="Harder C.B."/>
            <person name="Miyauchi S."/>
            <person name="Viragh M."/>
            <person name="Kuo A."/>
            <person name="Thoen E."/>
            <person name="Andreopoulos B."/>
            <person name="Lu D."/>
            <person name="Skrede I."/>
            <person name="Drula E."/>
            <person name="Henrissat B."/>
            <person name="Morin E."/>
            <person name="Kohler A."/>
            <person name="Barry K."/>
            <person name="LaButti K."/>
            <person name="Morin E."/>
            <person name="Salamov A."/>
            <person name="Lipzen A."/>
            <person name="Mereny Z."/>
            <person name="Hegedus B."/>
            <person name="Baldrian P."/>
            <person name="Stursova M."/>
            <person name="Weitz H."/>
            <person name="Taylor A."/>
            <person name="Grigoriev I.V."/>
            <person name="Nagy L.G."/>
            <person name="Martin F."/>
            <person name="Kauserud H."/>
        </authorList>
    </citation>
    <scope>NUCLEOTIDE SEQUENCE</scope>
    <source>
        <strain evidence="1">CBHHK182m</strain>
    </source>
</reference>
<name>A0AAD7NF05_9AGAR</name>
<gene>
    <name evidence="1" type="ORF">B0H16DRAFT_1537870</name>
</gene>
<dbReference type="AlphaFoldDB" id="A0AAD7NF05"/>
<evidence type="ECO:0000313" key="1">
    <source>
        <dbReference type="EMBL" id="KAJ7757053.1"/>
    </source>
</evidence>